<evidence type="ECO:0000313" key="2">
    <source>
        <dbReference type="Proteomes" id="UP001519349"/>
    </source>
</evidence>
<dbReference type="Proteomes" id="UP001519349">
    <property type="component" value="Unassembled WGS sequence"/>
</dbReference>
<keyword evidence="2" id="KW-1185">Reference proteome</keyword>
<name>A0ABS5AWQ4_9STRE</name>
<dbReference type="InterPro" id="IPR027417">
    <property type="entry name" value="P-loop_NTPase"/>
</dbReference>
<gene>
    <name evidence="1" type="ORF">DHL47_06495</name>
</gene>
<dbReference type="SUPFAM" id="SSF52540">
    <property type="entry name" value="P-loop containing nucleoside triphosphate hydrolases"/>
    <property type="match status" value="1"/>
</dbReference>
<evidence type="ECO:0008006" key="3">
    <source>
        <dbReference type="Google" id="ProtNLM"/>
    </source>
</evidence>
<accession>A0ABS5AWQ4</accession>
<dbReference type="RefSeq" id="WP_209551261.1">
    <property type="nucleotide sequence ID" value="NZ_QFAY01000011.1"/>
</dbReference>
<organism evidence="1 2">
    <name type="scientific">Streptococcus panodentis</name>
    <dbReference type="NCBI Taxonomy" id="1581472"/>
    <lineage>
        <taxon>Bacteria</taxon>
        <taxon>Bacillati</taxon>
        <taxon>Bacillota</taxon>
        <taxon>Bacilli</taxon>
        <taxon>Lactobacillales</taxon>
        <taxon>Streptococcaceae</taxon>
        <taxon>Streptococcus</taxon>
    </lineage>
</organism>
<evidence type="ECO:0000313" key="1">
    <source>
        <dbReference type="EMBL" id="MBP2620975.1"/>
    </source>
</evidence>
<reference evidence="1 2" key="1">
    <citation type="submission" date="2018-05" db="EMBL/GenBank/DDBJ databases">
        <title>Draft genome sequence of Streptococcus panodentis CCUG 70867T.</title>
        <authorList>
            <person name="Salva-Serra F."/>
            <person name="Mendez V."/>
            <person name="Jaen-Luchoro D."/>
            <person name="Gonzales-Siles L."/>
            <person name="Karlsson R."/>
            <person name="Engstrom-Jakobsson H."/>
            <person name="Busquets A."/>
            <person name="Gomila M."/>
            <person name="Pineiro-Iglesias B."/>
            <person name="Bennasar-Figueras A."/>
            <person name="Seeger M."/>
            <person name="Moore E."/>
        </authorList>
    </citation>
    <scope>NUCLEOTIDE SEQUENCE [LARGE SCALE GENOMIC DNA]</scope>
    <source>
        <strain evidence="1 2">CCUG 70867</strain>
    </source>
</reference>
<dbReference type="EMBL" id="QFAY01000011">
    <property type="protein sequence ID" value="MBP2620975.1"/>
    <property type="molecule type" value="Genomic_DNA"/>
</dbReference>
<comment type="caution">
    <text evidence="1">The sequence shown here is derived from an EMBL/GenBank/DDBJ whole genome shotgun (WGS) entry which is preliminary data.</text>
</comment>
<protein>
    <recommendedName>
        <fullName evidence="3">FunZ protein</fullName>
    </recommendedName>
</protein>
<dbReference type="NCBIfam" id="NF047389">
    <property type="entry name" value="ATPase_Sll1717"/>
    <property type="match status" value="1"/>
</dbReference>
<proteinExistence type="predicted"/>
<dbReference type="InterPro" id="IPR059206">
    <property type="entry name" value="Sll1717-like"/>
</dbReference>
<sequence>MKKIEELEKIKGDAYEYYNSNAEEFELFNKVFLADKIVDEIKNPSKYFIIGEKGSGKTAYSVYFAKKNIDGIESKIKFVQNTVYDKFIRMKNNKSLDMSSYKDAWMNVIYLVLSEEIKDLIPQKMFHKGPLKKLNEIIDNFYSNAFSPEFVQAIEFVENSNNSINAMIDGGIFKPTVQLGVNVSEKYTESNYQLTLTKLLEGFKSVFSEIHLDKKFILFIDGIDARPSDISHDDYMECLRGLVNAVIELNNSNLKNKGIKVALLIRPDIVYSMSIHNMNQKLKDNSVLINWSTDYANYRSSKLFEIADNFFSKQQSLSRQKGLTWDYYFPYKVSGKGYGEEEDSFIEFLRYSLYKPRDILTMLNDLVDKNQGETFSKDNFLDIVKSDYSKYLLGELKDFMLIYMKDEEFNVFRKFIKSFKTKRFTYSTFEDKYESFIKKQKRYGETIPVMMKTPEDTLQLLYDTNIIGYAENSNGKEFWSFKERSYSDVKPEVNVDASQFKFHKAYARAFKIGF</sequence>